<feature type="transmembrane region" description="Helical" evidence="2">
    <location>
        <begin position="28"/>
        <end position="48"/>
    </location>
</feature>
<evidence type="ECO:0000313" key="4">
    <source>
        <dbReference type="Proteomes" id="UP001286313"/>
    </source>
</evidence>
<evidence type="ECO:0000313" key="3">
    <source>
        <dbReference type="EMBL" id="KAK3881074.1"/>
    </source>
</evidence>
<protein>
    <submittedName>
        <fullName evidence="3">Uncharacterized protein</fullName>
    </submittedName>
</protein>
<sequence length="251" mass="27380">MSPGKWRVRVCSRFLSGRPRSLGIDKMLQWRVIVASWWCVMVVMVVVVEGAPAADSSHLHAEHRGPHPTTTTPHPIEDIVHAVLQSDTVSAMDAAAARLTTAVGQVVDDLGDFVVDRVKDLPQTIKEVSDRVSHAVTEGSERVVIMVKGVRQEMQNHTAGTGNTVTNTVDRVRTAANASQTLASLQDLQERMAVSLTRIFGSLFVNLDKIDTAMADSIRQFSGGHEEDEGHSSNTRPTAPSAHDNEIKVIY</sequence>
<accession>A0AAE1FWC7</accession>
<dbReference type="AlphaFoldDB" id="A0AAE1FWC7"/>
<gene>
    <name evidence="3" type="ORF">Pcinc_014470</name>
</gene>
<keyword evidence="2" id="KW-0472">Membrane</keyword>
<comment type="caution">
    <text evidence="3">The sequence shown here is derived from an EMBL/GenBank/DDBJ whole genome shotgun (WGS) entry which is preliminary data.</text>
</comment>
<evidence type="ECO:0000256" key="2">
    <source>
        <dbReference type="SAM" id="Phobius"/>
    </source>
</evidence>
<name>A0AAE1FWC7_PETCI</name>
<dbReference type="EMBL" id="JAWQEG010001263">
    <property type="protein sequence ID" value="KAK3881074.1"/>
    <property type="molecule type" value="Genomic_DNA"/>
</dbReference>
<reference evidence="3" key="1">
    <citation type="submission" date="2023-10" db="EMBL/GenBank/DDBJ databases">
        <title>Genome assemblies of two species of porcelain crab, Petrolisthes cinctipes and Petrolisthes manimaculis (Anomura: Porcellanidae).</title>
        <authorList>
            <person name="Angst P."/>
        </authorList>
    </citation>
    <scope>NUCLEOTIDE SEQUENCE</scope>
    <source>
        <strain evidence="3">PB745_01</strain>
        <tissue evidence="3">Gill</tissue>
    </source>
</reference>
<organism evidence="3 4">
    <name type="scientific">Petrolisthes cinctipes</name>
    <name type="common">Flat porcelain crab</name>
    <dbReference type="NCBI Taxonomy" id="88211"/>
    <lineage>
        <taxon>Eukaryota</taxon>
        <taxon>Metazoa</taxon>
        <taxon>Ecdysozoa</taxon>
        <taxon>Arthropoda</taxon>
        <taxon>Crustacea</taxon>
        <taxon>Multicrustacea</taxon>
        <taxon>Malacostraca</taxon>
        <taxon>Eumalacostraca</taxon>
        <taxon>Eucarida</taxon>
        <taxon>Decapoda</taxon>
        <taxon>Pleocyemata</taxon>
        <taxon>Anomura</taxon>
        <taxon>Galatheoidea</taxon>
        <taxon>Porcellanidae</taxon>
        <taxon>Petrolisthes</taxon>
    </lineage>
</organism>
<feature type="region of interest" description="Disordered" evidence="1">
    <location>
        <begin position="222"/>
        <end position="251"/>
    </location>
</feature>
<dbReference type="Proteomes" id="UP001286313">
    <property type="component" value="Unassembled WGS sequence"/>
</dbReference>
<proteinExistence type="predicted"/>
<evidence type="ECO:0000256" key="1">
    <source>
        <dbReference type="SAM" id="MobiDB-lite"/>
    </source>
</evidence>
<keyword evidence="2" id="KW-0812">Transmembrane</keyword>
<keyword evidence="4" id="KW-1185">Reference proteome</keyword>
<keyword evidence="2" id="KW-1133">Transmembrane helix</keyword>